<proteinExistence type="predicted"/>
<gene>
    <name evidence="4" type="ORF">GCM10009431_01580</name>
</gene>
<dbReference type="EMBL" id="BAAAGF010000001">
    <property type="protein sequence ID" value="GAA0736077.1"/>
    <property type="molecule type" value="Genomic_DNA"/>
</dbReference>
<keyword evidence="5" id="KW-1185">Reference proteome</keyword>
<dbReference type="RefSeq" id="WP_335972670.1">
    <property type="nucleotide sequence ID" value="NZ_BAAAGF010000001.1"/>
</dbReference>
<dbReference type="PANTHER" id="PTHR10545:SF29">
    <property type="entry name" value="GH14572P-RELATED"/>
    <property type="match status" value="1"/>
</dbReference>
<organism evidence="4 5">
    <name type="scientific">Gaetbulibacter jejuensis</name>
    <dbReference type="NCBI Taxonomy" id="584607"/>
    <lineage>
        <taxon>Bacteria</taxon>
        <taxon>Pseudomonadati</taxon>
        <taxon>Bacteroidota</taxon>
        <taxon>Flavobacteriia</taxon>
        <taxon>Flavobacteriales</taxon>
        <taxon>Flavobacteriaceae</taxon>
        <taxon>Gaetbulibacter</taxon>
    </lineage>
</organism>
<dbReference type="Pfam" id="PF00583">
    <property type="entry name" value="Acetyltransf_1"/>
    <property type="match status" value="1"/>
</dbReference>
<sequence>MEFTIRSANKTDMPQVLELINELAVYEKEPDAVEITVNDLENYGFGNQPSFHCFVAEAEKNIAGIALVYTRFSTWKGKVLHLEDLIVKQDKRGYGLGGALLDEVVKYGQKLNVKRVSWEVLDWNEPAIDFYEKKGANVMRDWDVVHLDEQAIKNYISKL</sequence>
<dbReference type="InterPro" id="IPR000182">
    <property type="entry name" value="GNAT_dom"/>
</dbReference>
<dbReference type="Proteomes" id="UP001500736">
    <property type="component" value="Unassembled WGS sequence"/>
</dbReference>
<dbReference type="CDD" id="cd04301">
    <property type="entry name" value="NAT_SF"/>
    <property type="match status" value="1"/>
</dbReference>
<dbReference type="SUPFAM" id="SSF55729">
    <property type="entry name" value="Acyl-CoA N-acyltransferases (Nat)"/>
    <property type="match status" value="1"/>
</dbReference>
<reference evidence="4 5" key="1">
    <citation type="journal article" date="2019" name="Int. J. Syst. Evol. Microbiol.">
        <title>The Global Catalogue of Microorganisms (GCM) 10K type strain sequencing project: providing services to taxonomists for standard genome sequencing and annotation.</title>
        <authorList>
            <consortium name="The Broad Institute Genomics Platform"/>
            <consortium name="The Broad Institute Genome Sequencing Center for Infectious Disease"/>
            <person name="Wu L."/>
            <person name="Ma J."/>
        </authorList>
    </citation>
    <scope>NUCLEOTIDE SEQUENCE [LARGE SCALE GENOMIC DNA]</scope>
    <source>
        <strain evidence="4 5">JCM 15976</strain>
    </source>
</reference>
<protein>
    <submittedName>
        <fullName evidence="4">GNAT family N-acetyltransferase</fullName>
    </submittedName>
</protein>
<evidence type="ECO:0000256" key="1">
    <source>
        <dbReference type="ARBA" id="ARBA00022679"/>
    </source>
</evidence>
<evidence type="ECO:0000313" key="4">
    <source>
        <dbReference type="EMBL" id="GAA0736077.1"/>
    </source>
</evidence>
<dbReference type="InterPro" id="IPR016181">
    <property type="entry name" value="Acyl_CoA_acyltransferase"/>
</dbReference>
<evidence type="ECO:0000313" key="5">
    <source>
        <dbReference type="Proteomes" id="UP001500736"/>
    </source>
</evidence>
<evidence type="ECO:0000259" key="3">
    <source>
        <dbReference type="PROSITE" id="PS51186"/>
    </source>
</evidence>
<dbReference type="PROSITE" id="PS51186">
    <property type="entry name" value="GNAT"/>
    <property type="match status" value="1"/>
</dbReference>
<dbReference type="Gene3D" id="3.40.630.30">
    <property type="match status" value="1"/>
</dbReference>
<keyword evidence="1" id="KW-0808">Transferase</keyword>
<comment type="caution">
    <text evidence="4">The sequence shown here is derived from an EMBL/GenBank/DDBJ whole genome shotgun (WGS) entry which is preliminary data.</text>
</comment>
<dbReference type="PANTHER" id="PTHR10545">
    <property type="entry name" value="DIAMINE N-ACETYLTRANSFERASE"/>
    <property type="match status" value="1"/>
</dbReference>
<name>A0ABN1JCR5_9FLAO</name>
<evidence type="ECO:0000256" key="2">
    <source>
        <dbReference type="ARBA" id="ARBA00023315"/>
    </source>
</evidence>
<dbReference type="InterPro" id="IPR051016">
    <property type="entry name" value="Diverse_Substrate_AcTransf"/>
</dbReference>
<feature type="domain" description="N-acetyltransferase" evidence="3">
    <location>
        <begin position="3"/>
        <end position="154"/>
    </location>
</feature>
<accession>A0ABN1JCR5</accession>
<keyword evidence="2" id="KW-0012">Acyltransferase</keyword>